<feature type="signal peptide" evidence="2">
    <location>
        <begin position="1"/>
        <end position="23"/>
    </location>
</feature>
<dbReference type="Gene3D" id="3.40.190.150">
    <property type="entry name" value="Bordetella uptake gene, domain 1"/>
    <property type="match status" value="1"/>
</dbReference>
<evidence type="ECO:0000256" key="1">
    <source>
        <dbReference type="ARBA" id="ARBA00006987"/>
    </source>
</evidence>
<comment type="similarity">
    <text evidence="1">Belongs to the UPF0065 (bug) family.</text>
</comment>
<dbReference type="InterPro" id="IPR005064">
    <property type="entry name" value="BUG"/>
</dbReference>
<dbReference type="RefSeq" id="WP_306943498.1">
    <property type="nucleotide sequence ID" value="NZ_CP132976.1"/>
</dbReference>
<organism evidence="3 4">
    <name type="scientific">Achromobacter seleniivolatilans</name>
    <dbReference type="NCBI Taxonomy" id="3047478"/>
    <lineage>
        <taxon>Bacteria</taxon>
        <taxon>Pseudomonadati</taxon>
        <taxon>Pseudomonadota</taxon>
        <taxon>Betaproteobacteria</taxon>
        <taxon>Burkholderiales</taxon>
        <taxon>Alcaligenaceae</taxon>
        <taxon>Achromobacter</taxon>
    </lineage>
</organism>
<accession>A0ABY9M3F4</accession>
<feature type="chain" id="PRO_5045584367" evidence="2">
    <location>
        <begin position="24"/>
        <end position="325"/>
    </location>
</feature>
<reference evidence="3 4" key="1">
    <citation type="submission" date="2023-08" db="EMBL/GenBank/DDBJ databases">
        <title>Achromobacter seleniivolatilans sp. nov., isolated from seleniferous soil.</title>
        <authorList>
            <person name="Zhang S."/>
            <person name="Li K."/>
            <person name="Peng J."/>
            <person name="Zhao Q."/>
            <person name="Wang H."/>
            <person name="Guo Y."/>
        </authorList>
    </citation>
    <scope>NUCLEOTIDE SEQUENCE [LARGE SCALE GENOMIC DNA]</scope>
    <source>
        <strain evidence="3 4">R39</strain>
    </source>
</reference>
<evidence type="ECO:0000256" key="2">
    <source>
        <dbReference type="SAM" id="SignalP"/>
    </source>
</evidence>
<dbReference type="PANTHER" id="PTHR42928">
    <property type="entry name" value="TRICARBOXYLATE-BINDING PROTEIN"/>
    <property type="match status" value="1"/>
</dbReference>
<evidence type="ECO:0000313" key="4">
    <source>
        <dbReference type="Proteomes" id="UP001234798"/>
    </source>
</evidence>
<dbReference type="Proteomes" id="UP001234798">
    <property type="component" value="Chromosome"/>
</dbReference>
<evidence type="ECO:0000313" key="3">
    <source>
        <dbReference type="EMBL" id="WMD20372.1"/>
    </source>
</evidence>
<name>A0ABY9M3F4_9BURK</name>
<gene>
    <name evidence="3" type="ORF">RAS12_27835</name>
</gene>
<dbReference type="PANTHER" id="PTHR42928:SF5">
    <property type="entry name" value="BLR1237 PROTEIN"/>
    <property type="match status" value="1"/>
</dbReference>
<keyword evidence="2" id="KW-0732">Signal</keyword>
<dbReference type="CDD" id="cd07012">
    <property type="entry name" value="PBP2_Bug_TTT"/>
    <property type="match status" value="1"/>
</dbReference>
<dbReference type="SUPFAM" id="SSF53850">
    <property type="entry name" value="Periplasmic binding protein-like II"/>
    <property type="match status" value="1"/>
</dbReference>
<keyword evidence="4" id="KW-1185">Reference proteome</keyword>
<proteinExistence type="inferred from homology"/>
<protein>
    <submittedName>
        <fullName evidence="3">Tripartite tricarboxylate transporter substrate binding protein</fullName>
    </submittedName>
</protein>
<dbReference type="InterPro" id="IPR042100">
    <property type="entry name" value="Bug_dom1"/>
</dbReference>
<dbReference type="EMBL" id="CP132976">
    <property type="protein sequence ID" value="WMD20372.1"/>
    <property type="molecule type" value="Genomic_DNA"/>
</dbReference>
<sequence>MPALRTLAAAAALALAASTPLHAADTGRPISLIVPFAAGGGVDGMGRLLAERLRSEMPQGVVVENKPGASGMLGVQTVLRSAPDGNTLLLGSAGETAINPLVFKAKMQYQPEKDLVPIALIARVPNVLVANPKLPVANVEQLVAYGRAHPDKLTYATSGVGNPQHLNGELLQSLAGIKMVHVPYKGASAQLVDVAAGSVDLTFVSLAGALPFIKSGKVKPLAVTSAKRASFAPDIPAVAEYAPLKDYALENWFGVFVAAGTPADVQKKLADAIGRSLKDEKFVASIRELGGEVQPMSQEEFRAFIKAQTAVFAKVVADGNITADN</sequence>
<dbReference type="Gene3D" id="3.40.190.10">
    <property type="entry name" value="Periplasmic binding protein-like II"/>
    <property type="match status" value="1"/>
</dbReference>
<dbReference type="PIRSF" id="PIRSF017082">
    <property type="entry name" value="YflP"/>
    <property type="match status" value="1"/>
</dbReference>
<dbReference type="Pfam" id="PF03401">
    <property type="entry name" value="TctC"/>
    <property type="match status" value="1"/>
</dbReference>